<proteinExistence type="predicted"/>
<accession>A0A4U5QLR3</accession>
<comment type="caution">
    <text evidence="3">The sequence shown here is derived from an EMBL/GenBank/DDBJ whole genome shotgun (WGS) entry which is preliminary data.</text>
</comment>
<dbReference type="InterPro" id="IPR008949">
    <property type="entry name" value="Isoprenoid_synthase_dom_sf"/>
</dbReference>
<reference evidence="3" key="1">
    <citation type="submission" date="2018-10" db="EMBL/GenBank/DDBJ databases">
        <title>Population genomic analysis revealed the cold adaptation of white poplar.</title>
        <authorList>
            <person name="Liu Y.-J."/>
        </authorList>
    </citation>
    <scope>NUCLEOTIDE SEQUENCE [LARGE SCALE GENOMIC DNA]</scope>
    <source>
        <strain evidence="3">PAL-ZL1</strain>
    </source>
</reference>
<dbReference type="STRING" id="43335.A0A4U5QLR3"/>
<dbReference type="InterPro" id="IPR050148">
    <property type="entry name" value="Terpene_synthase-like"/>
</dbReference>
<dbReference type="InterPro" id="IPR005630">
    <property type="entry name" value="Terpene_synthase_metal-bd"/>
</dbReference>
<dbReference type="GO" id="GO:0000287">
    <property type="term" value="F:magnesium ion binding"/>
    <property type="evidence" value="ECO:0007669"/>
    <property type="project" value="InterPro"/>
</dbReference>
<evidence type="ECO:0000259" key="2">
    <source>
        <dbReference type="Pfam" id="PF03936"/>
    </source>
</evidence>
<dbReference type="PANTHER" id="PTHR31225:SF251">
    <property type="entry name" value="(-)-GERMACRENE D SYNTHASE-LIKE ISOFORM X2"/>
    <property type="match status" value="1"/>
</dbReference>
<dbReference type="GO" id="GO:0010333">
    <property type="term" value="F:terpene synthase activity"/>
    <property type="evidence" value="ECO:0007669"/>
    <property type="project" value="InterPro"/>
</dbReference>
<dbReference type="PANTHER" id="PTHR31225">
    <property type="entry name" value="OS04G0344100 PROTEIN-RELATED"/>
    <property type="match status" value="1"/>
</dbReference>
<dbReference type="SUPFAM" id="SSF48576">
    <property type="entry name" value="Terpenoid synthases"/>
    <property type="match status" value="1"/>
</dbReference>
<protein>
    <submittedName>
        <fullName evidence="3">(-)-germacrene D synthase-like</fullName>
    </submittedName>
</protein>
<evidence type="ECO:0000256" key="1">
    <source>
        <dbReference type="ARBA" id="ARBA00022723"/>
    </source>
</evidence>
<organism evidence="3">
    <name type="scientific">Populus alba</name>
    <name type="common">White poplar</name>
    <dbReference type="NCBI Taxonomy" id="43335"/>
    <lineage>
        <taxon>Eukaryota</taxon>
        <taxon>Viridiplantae</taxon>
        <taxon>Streptophyta</taxon>
        <taxon>Embryophyta</taxon>
        <taxon>Tracheophyta</taxon>
        <taxon>Spermatophyta</taxon>
        <taxon>Magnoliopsida</taxon>
        <taxon>eudicotyledons</taxon>
        <taxon>Gunneridae</taxon>
        <taxon>Pentapetalae</taxon>
        <taxon>rosids</taxon>
        <taxon>fabids</taxon>
        <taxon>Malpighiales</taxon>
        <taxon>Salicaceae</taxon>
        <taxon>Saliceae</taxon>
        <taxon>Populus</taxon>
    </lineage>
</organism>
<dbReference type="AlphaFoldDB" id="A0A4U5QLR3"/>
<feature type="domain" description="Terpene synthase metal-binding" evidence="2">
    <location>
        <begin position="2"/>
        <end position="45"/>
    </location>
</feature>
<dbReference type="Pfam" id="PF03936">
    <property type="entry name" value="Terpene_synth_C"/>
    <property type="match status" value="1"/>
</dbReference>
<dbReference type="EMBL" id="RCHU01000216">
    <property type="protein sequence ID" value="TKS11201.1"/>
    <property type="molecule type" value="Genomic_DNA"/>
</dbReference>
<dbReference type="GO" id="GO:0016114">
    <property type="term" value="P:terpenoid biosynthetic process"/>
    <property type="evidence" value="ECO:0007669"/>
    <property type="project" value="InterPro"/>
</dbReference>
<evidence type="ECO:0000313" key="3">
    <source>
        <dbReference type="EMBL" id="TKS11201.1"/>
    </source>
</evidence>
<name>A0A4U5QLR3_POPAL</name>
<keyword evidence="1" id="KW-0479">Metal-binding</keyword>
<gene>
    <name evidence="3" type="ORF">D5086_0000074760</name>
</gene>
<dbReference type="Gene3D" id="1.10.600.10">
    <property type="entry name" value="Farnesyl Diphosphate Synthase"/>
    <property type="match status" value="1"/>
</dbReference>
<sequence>MYTFQFEQERGHAASGVECYIRQYGLSEQEVYKEFHMQVVNAWKDINEEFLKPTAVPMPLLERILNLSRVMDVIYKEEDEYTHVGEVMKNNIASLFIDSVPI</sequence>